<feature type="signal peptide" evidence="1">
    <location>
        <begin position="1"/>
        <end position="24"/>
    </location>
</feature>
<accession>A0A0L0UTA0</accession>
<feature type="chain" id="PRO_5005549316" description="RxLR effector protein" evidence="1">
    <location>
        <begin position="25"/>
        <end position="190"/>
    </location>
</feature>
<organism evidence="2 3">
    <name type="scientific">Puccinia striiformis f. sp. tritici PST-78</name>
    <dbReference type="NCBI Taxonomy" id="1165861"/>
    <lineage>
        <taxon>Eukaryota</taxon>
        <taxon>Fungi</taxon>
        <taxon>Dikarya</taxon>
        <taxon>Basidiomycota</taxon>
        <taxon>Pucciniomycotina</taxon>
        <taxon>Pucciniomycetes</taxon>
        <taxon>Pucciniales</taxon>
        <taxon>Pucciniaceae</taxon>
        <taxon>Puccinia</taxon>
    </lineage>
</organism>
<dbReference type="AlphaFoldDB" id="A0A0L0UTA0"/>
<evidence type="ECO:0000256" key="1">
    <source>
        <dbReference type="SAM" id="SignalP"/>
    </source>
</evidence>
<dbReference type="Proteomes" id="UP000054564">
    <property type="component" value="Unassembled WGS sequence"/>
</dbReference>
<keyword evidence="3" id="KW-1185">Reference proteome</keyword>
<dbReference type="EMBL" id="AJIL01000266">
    <property type="protein sequence ID" value="KNE90273.1"/>
    <property type="molecule type" value="Genomic_DNA"/>
</dbReference>
<proteinExistence type="predicted"/>
<comment type="caution">
    <text evidence="2">The sequence shown here is derived from an EMBL/GenBank/DDBJ whole genome shotgun (WGS) entry which is preliminary data.</text>
</comment>
<name>A0A0L0UTA0_9BASI</name>
<evidence type="ECO:0000313" key="3">
    <source>
        <dbReference type="Proteomes" id="UP000054564"/>
    </source>
</evidence>
<protein>
    <recommendedName>
        <fullName evidence="4">RxLR effector protein</fullName>
    </recommendedName>
</protein>
<evidence type="ECO:0008006" key="4">
    <source>
        <dbReference type="Google" id="ProtNLM"/>
    </source>
</evidence>
<keyword evidence="1" id="KW-0732">Signal</keyword>
<evidence type="ECO:0000313" key="2">
    <source>
        <dbReference type="EMBL" id="KNE90273.1"/>
    </source>
</evidence>
<sequence>MVLISTIIRMASILTLSLAIAATARPSLRAPSSGKISLDVGAMKQRNEIEYEKTPAAMQGRWIPIRDKVIRKLDGLASDSSPEPAAQTVAQVEAMKKQRNISANWEQARNKVLRYIRLGGPIDPSPELKAKVIADFRYIRGVSLTRDPNTLENTIASAQAQARKAIRISTLKSFDARSVSVFRSILIGFK</sequence>
<reference evidence="3" key="1">
    <citation type="submission" date="2014-03" db="EMBL/GenBank/DDBJ databases">
        <title>The Genome Sequence of Puccinia striiformis f. sp. tritici PST-78.</title>
        <authorList>
            <consortium name="The Broad Institute Genome Sequencing Platform"/>
            <person name="Cuomo C."/>
            <person name="Hulbert S."/>
            <person name="Chen X."/>
            <person name="Walker B."/>
            <person name="Young S.K."/>
            <person name="Zeng Q."/>
            <person name="Gargeya S."/>
            <person name="Fitzgerald M."/>
            <person name="Haas B."/>
            <person name="Abouelleil A."/>
            <person name="Alvarado L."/>
            <person name="Arachchi H.M."/>
            <person name="Berlin A.M."/>
            <person name="Chapman S.B."/>
            <person name="Goldberg J."/>
            <person name="Griggs A."/>
            <person name="Gujja S."/>
            <person name="Hansen M."/>
            <person name="Howarth C."/>
            <person name="Imamovic A."/>
            <person name="Larimer J."/>
            <person name="McCowan C."/>
            <person name="Montmayeur A."/>
            <person name="Murphy C."/>
            <person name="Neiman D."/>
            <person name="Pearson M."/>
            <person name="Priest M."/>
            <person name="Roberts A."/>
            <person name="Saif S."/>
            <person name="Shea T."/>
            <person name="Sisk P."/>
            <person name="Sykes S."/>
            <person name="Wortman J."/>
            <person name="Nusbaum C."/>
            <person name="Birren B."/>
        </authorList>
    </citation>
    <scope>NUCLEOTIDE SEQUENCE [LARGE SCALE GENOMIC DNA]</scope>
    <source>
        <strain evidence="3">race PST-78</strain>
    </source>
</reference>
<gene>
    <name evidence="2" type="ORF">PSTG_16266</name>
</gene>